<dbReference type="SMART" id="SM00073">
    <property type="entry name" value="HPT"/>
    <property type="match status" value="1"/>
</dbReference>
<name>A0A840UEX4_9GAMM</name>
<dbReference type="EMBL" id="JACHFE010000004">
    <property type="protein sequence ID" value="MBB5321271.1"/>
    <property type="molecule type" value="Genomic_DNA"/>
</dbReference>
<protein>
    <submittedName>
        <fullName evidence="4">HPt (Histidine-containing phosphotransfer) domain-containing protein</fullName>
    </submittedName>
</protein>
<keyword evidence="1" id="KW-0902">Two-component regulatory system</keyword>
<dbReference type="RefSeq" id="WP_183702384.1">
    <property type="nucleotide sequence ID" value="NZ_JACHFE010000004.1"/>
</dbReference>
<proteinExistence type="predicted"/>
<dbReference type="AlphaFoldDB" id="A0A840UEX4"/>
<keyword evidence="5" id="KW-1185">Reference proteome</keyword>
<evidence type="ECO:0000313" key="5">
    <source>
        <dbReference type="Proteomes" id="UP000591735"/>
    </source>
</evidence>
<feature type="domain" description="HPt" evidence="3">
    <location>
        <begin position="19"/>
        <end position="112"/>
    </location>
</feature>
<feature type="modified residue" description="Phosphohistidine" evidence="2">
    <location>
        <position position="58"/>
    </location>
</feature>
<sequence length="114" mass="12190">MNDQPHLDDEALAELQDVMEDEFGVLIRTYLADSRSRLSSLGQALAGGDADAFARTAHSFKGSCINIGAPRLGALCQEAEQLGKSGDLAPAASVLARLEAEFEEVIRRLQAFGI</sequence>
<evidence type="ECO:0000256" key="2">
    <source>
        <dbReference type="PROSITE-ProRule" id="PRU00110"/>
    </source>
</evidence>
<dbReference type="SUPFAM" id="SSF47226">
    <property type="entry name" value="Histidine-containing phosphotransfer domain, HPT domain"/>
    <property type="match status" value="1"/>
</dbReference>
<comment type="caution">
    <text evidence="4">The sequence shown here is derived from an EMBL/GenBank/DDBJ whole genome shotgun (WGS) entry which is preliminary data.</text>
</comment>
<evidence type="ECO:0000259" key="3">
    <source>
        <dbReference type="PROSITE" id="PS50894"/>
    </source>
</evidence>
<reference evidence="4 5" key="1">
    <citation type="submission" date="2020-08" db="EMBL/GenBank/DDBJ databases">
        <title>Genomic Encyclopedia of Type Strains, Phase IV (KMG-IV): sequencing the most valuable type-strain genomes for metagenomic binning, comparative biology and taxonomic classification.</title>
        <authorList>
            <person name="Goeker M."/>
        </authorList>
    </citation>
    <scope>NUCLEOTIDE SEQUENCE [LARGE SCALE GENOMIC DNA]</scope>
    <source>
        <strain evidence="4 5">DSM 22359</strain>
    </source>
</reference>
<organism evidence="4 5">
    <name type="scientific">Marinobacter oulmenensis</name>
    <dbReference type="NCBI Taxonomy" id="643747"/>
    <lineage>
        <taxon>Bacteria</taxon>
        <taxon>Pseudomonadati</taxon>
        <taxon>Pseudomonadota</taxon>
        <taxon>Gammaproteobacteria</taxon>
        <taxon>Pseudomonadales</taxon>
        <taxon>Marinobacteraceae</taxon>
        <taxon>Marinobacter</taxon>
    </lineage>
</organism>
<dbReference type="PROSITE" id="PS50894">
    <property type="entry name" value="HPT"/>
    <property type="match status" value="1"/>
</dbReference>
<evidence type="ECO:0000256" key="1">
    <source>
        <dbReference type="ARBA" id="ARBA00023012"/>
    </source>
</evidence>
<dbReference type="CDD" id="cd00088">
    <property type="entry name" value="HPT"/>
    <property type="match status" value="1"/>
</dbReference>
<gene>
    <name evidence="4" type="ORF">HNR38_001760</name>
</gene>
<dbReference type="Gene3D" id="1.20.120.160">
    <property type="entry name" value="HPT domain"/>
    <property type="match status" value="1"/>
</dbReference>
<keyword evidence="2" id="KW-0597">Phosphoprotein</keyword>
<dbReference type="InterPro" id="IPR036641">
    <property type="entry name" value="HPT_dom_sf"/>
</dbReference>
<dbReference type="Pfam" id="PF01627">
    <property type="entry name" value="Hpt"/>
    <property type="match status" value="1"/>
</dbReference>
<accession>A0A840UEX4</accession>
<dbReference type="InterPro" id="IPR008207">
    <property type="entry name" value="Sig_transdc_His_kin_Hpt_dom"/>
</dbReference>
<evidence type="ECO:0000313" key="4">
    <source>
        <dbReference type="EMBL" id="MBB5321271.1"/>
    </source>
</evidence>
<dbReference type="GO" id="GO:0000160">
    <property type="term" value="P:phosphorelay signal transduction system"/>
    <property type="evidence" value="ECO:0007669"/>
    <property type="project" value="UniProtKB-KW"/>
</dbReference>
<dbReference type="GO" id="GO:0004672">
    <property type="term" value="F:protein kinase activity"/>
    <property type="evidence" value="ECO:0007669"/>
    <property type="project" value="UniProtKB-ARBA"/>
</dbReference>
<dbReference type="Proteomes" id="UP000591735">
    <property type="component" value="Unassembled WGS sequence"/>
</dbReference>